<dbReference type="InterPro" id="IPR000182">
    <property type="entry name" value="GNAT_dom"/>
</dbReference>
<dbReference type="PROSITE" id="PS51186">
    <property type="entry name" value="GNAT"/>
    <property type="match status" value="1"/>
</dbReference>
<dbReference type="Pfam" id="PF13508">
    <property type="entry name" value="Acetyltransf_7"/>
    <property type="match status" value="1"/>
</dbReference>
<comment type="caution">
    <text evidence="3">The sequence shown here is derived from an EMBL/GenBank/DDBJ whole genome shotgun (WGS) entry which is preliminary data.</text>
</comment>
<evidence type="ECO:0000256" key="1">
    <source>
        <dbReference type="SAM" id="MobiDB-lite"/>
    </source>
</evidence>
<feature type="region of interest" description="Disordered" evidence="1">
    <location>
        <begin position="1"/>
        <end position="29"/>
    </location>
</feature>
<dbReference type="AlphaFoldDB" id="A0A4T2C7D3"/>
<organism evidence="3 4">
    <name type="scientific">Subtercola vilae</name>
    <dbReference type="NCBI Taxonomy" id="2056433"/>
    <lineage>
        <taxon>Bacteria</taxon>
        <taxon>Bacillati</taxon>
        <taxon>Actinomycetota</taxon>
        <taxon>Actinomycetes</taxon>
        <taxon>Micrococcales</taxon>
        <taxon>Microbacteriaceae</taxon>
        <taxon>Subtercola</taxon>
    </lineage>
</organism>
<evidence type="ECO:0000259" key="2">
    <source>
        <dbReference type="PROSITE" id="PS51186"/>
    </source>
</evidence>
<dbReference type="GO" id="GO:0016747">
    <property type="term" value="F:acyltransferase activity, transferring groups other than amino-acyl groups"/>
    <property type="evidence" value="ECO:0007669"/>
    <property type="project" value="InterPro"/>
</dbReference>
<dbReference type="Proteomes" id="UP000306192">
    <property type="component" value="Unassembled WGS sequence"/>
</dbReference>
<evidence type="ECO:0000313" key="3">
    <source>
        <dbReference type="EMBL" id="TIH40050.1"/>
    </source>
</evidence>
<protein>
    <submittedName>
        <fullName evidence="3">N-acetyltransferase</fullName>
    </submittedName>
</protein>
<dbReference type="OrthoDB" id="3190820at2"/>
<gene>
    <name evidence="3" type="ORF">D4765_02675</name>
</gene>
<dbReference type="Gene3D" id="3.40.630.30">
    <property type="match status" value="1"/>
</dbReference>
<dbReference type="CDD" id="cd04301">
    <property type="entry name" value="NAT_SF"/>
    <property type="match status" value="1"/>
</dbReference>
<keyword evidence="4" id="KW-1185">Reference proteome</keyword>
<feature type="domain" description="N-acetyltransferase" evidence="2">
    <location>
        <begin position="48"/>
        <end position="199"/>
    </location>
</feature>
<accession>A0A4T2C7D3</accession>
<dbReference type="RefSeq" id="WP_136640685.1">
    <property type="nucleotide sequence ID" value="NZ_QYRT01000004.1"/>
</dbReference>
<evidence type="ECO:0000313" key="4">
    <source>
        <dbReference type="Proteomes" id="UP000306192"/>
    </source>
</evidence>
<sequence length="199" mass="22150">MAGYERSPAVSPHDGAAPKRDPAPWRLRPSTADDAAWIAELRAEVMRPDLERLGRFDPDRVRQRFLNAFVPEFTSVIEASGAGEAVGASELPGAPASPESPAPDEDRTHVALGVIAVRPEPDALWIEHFYLAPSQQGRGLGSAVLQHVMREHADERPFRLDVLQGSPARRLYERHGFEFEREDEVDVFLVRAPDVNMLR</sequence>
<proteinExistence type="predicted"/>
<dbReference type="InterPro" id="IPR016181">
    <property type="entry name" value="Acyl_CoA_acyltransferase"/>
</dbReference>
<name>A0A4T2C7D3_9MICO</name>
<reference evidence="3 4" key="1">
    <citation type="journal article" date="2019" name="Microorganisms">
        <title>Systematic Affiliation and Genome Analysis of Subtercola vilae DB165(T) with Particular Emphasis on Cold Adaptation of an Isolate from a High-Altitude Cold Volcano Lake.</title>
        <authorList>
            <person name="Villalobos A.S."/>
            <person name="Wiese J."/>
            <person name="Imhoff J.F."/>
            <person name="Dorador C."/>
            <person name="Keller A."/>
            <person name="Hentschel U."/>
        </authorList>
    </citation>
    <scope>NUCLEOTIDE SEQUENCE [LARGE SCALE GENOMIC DNA]</scope>
    <source>
        <strain evidence="3 4">DB165</strain>
    </source>
</reference>
<dbReference type="SUPFAM" id="SSF55729">
    <property type="entry name" value="Acyl-CoA N-acyltransferases (Nat)"/>
    <property type="match status" value="1"/>
</dbReference>
<dbReference type="EMBL" id="QYRT01000004">
    <property type="protein sequence ID" value="TIH40050.1"/>
    <property type="molecule type" value="Genomic_DNA"/>
</dbReference>
<keyword evidence="3" id="KW-0808">Transferase</keyword>